<dbReference type="Gene3D" id="3.40.630.30">
    <property type="match status" value="1"/>
</dbReference>
<evidence type="ECO:0000313" key="5">
    <source>
        <dbReference type="EMBL" id="MYM59383.1"/>
    </source>
</evidence>
<evidence type="ECO:0000256" key="3">
    <source>
        <dbReference type="ARBA" id="ARBA00038502"/>
    </source>
</evidence>
<dbReference type="InterPro" id="IPR016181">
    <property type="entry name" value="Acyl_CoA_acyltransferase"/>
</dbReference>
<dbReference type="PANTHER" id="PTHR43792:SF8">
    <property type="entry name" value="[RIBOSOMAL PROTEIN US5]-ALANINE N-ACETYLTRANSFERASE"/>
    <property type="match status" value="1"/>
</dbReference>
<dbReference type="AlphaFoldDB" id="A0A6L8LV68"/>
<protein>
    <submittedName>
        <fullName evidence="5">GNAT family N-acetyltransferase</fullName>
    </submittedName>
</protein>
<evidence type="ECO:0000313" key="6">
    <source>
        <dbReference type="Proteomes" id="UP000478571"/>
    </source>
</evidence>
<dbReference type="GO" id="GO:0008999">
    <property type="term" value="F:protein-N-terminal-alanine acetyltransferase activity"/>
    <property type="evidence" value="ECO:0007669"/>
    <property type="project" value="TreeGrafter"/>
</dbReference>
<dbReference type="PROSITE" id="PS51186">
    <property type="entry name" value="GNAT"/>
    <property type="match status" value="1"/>
</dbReference>
<dbReference type="RefSeq" id="WP_160929034.1">
    <property type="nucleotide sequence ID" value="NZ_WWEU01000002.1"/>
</dbReference>
<reference evidence="5 6" key="1">
    <citation type="submission" date="2020-01" db="EMBL/GenBank/DDBJ databases">
        <title>Draft Genome Sequence of Vibrio sp. strain OCN044, Isolated from a Healthy Coral at Palmyra Atoll.</title>
        <authorList>
            <person name="Videau P."/>
            <person name="Loughran R."/>
            <person name="Esquivel A."/>
            <person name="Deadmond M."/>
            <person name="Paddock B.E."/>
            <person name="Saw J.H."/>
            <person name="Ushijima B."/>
        </authorList>
    </citation>
    <scope>NUCLEOTIDE SEQUENCE [LARGE SCALE GENOMIC DNA]</scope>
    <source>
        <strain evidence="5 6">OCN044</strain>
    </source>
</reference>
<dbReference type="PANTHER" id="PTHR43792">
    <property type="entry name" value="GNAT FAMILY, PUTATIVE (AFU_ORTHOLOGUE AFUA_3G00765)-RELATED-RELATED"/>
    <property type="match status" value="1"/>
</dbReference>
<accession>A0A6L8LV68</accession>
<comment type="similarity">
    <text evidence="3">Belongs to the acetyltransferase family. RimJ subfamily.</text>
</comment>
<comment type="caution">
    <text evidence="5">The sequence shown here is derived from an EMBL/GenBank/DDBJ whole genome shotgun (WGS) entry which is preliminary data.</text>
</comment>
<evidence type="ECO:0000256" key="2">
    <source>
        <dbReference type="ARBA" id="ARBA00023315"/>
    </source>
</evidence>
<dbReference type="Proteomes" id="UP000478571">
    <property type="component" value="Unassembled WGS sequence"/>
</dbReference>
<dbReference type="InterPro" id="IPR000182">
    <property type="entry name" value="GNAT_dom"/>
</dbReference>
<dbReference type="Pfam" id="PF13302">
    <property type="entry name" value="Acetyltransf_3"/>
    <property type="match status" value="1"/>
</dbReference>
<dbReference type="EMBL" id="WWEU01000002">
    <property type="protein sequence ID" value="MYM59383.1"/>
    <property type="molecule type" value="Genomic_DNA"/>
</dbReference>
<sequence length="184" mass="21801">MFKDFFNIDGESYSISLLSVSDSKPITDYYKRNNKHLTQWEPRSNDNLEMQSNWQKYISSIIREYNLARFFSFVIKVDSKIVGIINISDVKKKPHYSCNISYSSDLVYQGRGIIKSSINIILKWMAKYQKIKYVTAYCMTNNKKSLKLLNSLNFQKIGLFEDYAIVNNEWKDFYLLKKELTQIF</sequence>
<evidence type="ECO:0000259" key="4">
    <source>
        <dbReference type="PROSITE" id="PS51186"/>
    </source>
</evidence>
<name>A0A6L8LV68_9VIBR</name>
<dbReference type="SUPFAM" id="SSF55729">
    <property type="entry name" value="Acyl-CoA N-acyltransferases (Nat)"/>
    <property type="match status" value="1"/>
</dbReference>
<feature type="domain" description="N-acetyltransferase" evidence="4">
    <location>
        <begin position="24"/>
        <end position="181"/>
    </location>
</feature>
<organism evidence="5 6">
    <name type="scientific">Vibrio tetraodonis subsp. pristinus</name>
    <dbReference type="NCBI Taxonomy" id="2695891"/>
    <lineage>
        <taxon>Bacteria</taxon>
        <taxon>Pseudomonadati</taxon>
        <taxon>Pseudomonadota</taxon>
        <taxon>Gammaproteobacteria</taxon>
        <taxon>Vibrionales</taxon>
        <taxon>Vibrionaceae</taxon>
        <taxon>Vibrio</taxon>
    </lineage>
</organism>
<evidence type="ECO:0000256" key="1">
    <source>
        <dbReference type="ARBA" id="ARBA00022679"/>
    </source>
</evidence>
<dbReference type="InterPro" id="IPR051531">
    <property type="entry name" value="N-acetyltransferase"/>
</dbReference>
<gene>
    <name evidence="5" type="ORF">GTG28_09105</name>
</gene>
<proteinExistence type="inferred from homology"/>
<keyword evidence="2" id="KW-0012">Acyltransferase</keyword>
<keyword evidence="6" id="KW-1185">Reference proteome</keyword>
<keyword evidence="1 5" id="KW-0808">Transferase</keyword>
<dbReference type="GO" id="GO:0005737">
    <property type="term" value="C:cytoplasm"/>
    <property type="evidence" value="ECO:0007669"/>
    <property type="project" value="TreeGrafter"/>
</dbReference>